<dbReference type="Proteomes" id="UP001176941">
    <property type="component" value="Chromosome 10"/>
</dbReference>
<evidence type="ECO:0000313" key="1">
    <source>
        <dbReference type="EMBL" id="CAI9153435.1"/>
    </source>
</evidence>
<organism evidence="1 2">
    <name type="scientific">Rangifer tarandus platyrhynchus</name>
    <name type="common">Svalbard reindeer</name>
    <dbReference type="NCBI Taxonomy" id="3082113"/>
    <lineage>
        <taxon>Eukaryota</taxon>
        <taxon>Metazoa</taxon>
        <taxon>Chordata</taxon>
        <taxon>Craniata</taxon>
        <taxon>Vertebrata</taxon>
        <taxon>Euteleostomi</taxon>
        <taxon>Mammalia</taxon>
        <taxon>Eutheria</taxon>
        <taxon>Laurasiatheria</taxon>
        <taxon>Artiodactyla</taxon>
        <taxon>Ruminantia</taxon>
        <taxon>Pecora</taxon>
        <taxon>Cervidae</taxon>
        <taxon>Odocoileinae</taxon>
        <taxon>Rangifer</taxon>
    </lineage>
</organism>
<dbReference type="EMBL" id="OX459946">
    <property type="protein sequence ID" value="CAI9153435.1"/>
    <property type="molecule type" value="Genomic_DNA"/>
</dbReference>
<gene>
    <name evidence="1" type="ORF">MRATA1EN1_LOCUS2397</name>
</gene>
<keyword evidence="2" id="KW-1185">Reference proteome</keyword>
<protein>
    <submittedName>
        <fullName evidence="1">Uncharacterized protein</fullName>
    </submittedName>
</protein>
<reference evidence="1" key="1">
    <citation type="submission" date="2023-04" db="EMBL/GenBank/DDBJ databases">
        <authorList>
            <consortium name="ELIXIR-Norway"/>
        </authorList>
    </citation>
    <scope>NUCLEOTIDE SEQUENCE [LARGE SCALE GENOMIC DNA]</scope>
</reference>
<accession>A0ABN8XVS4</accession>
<sequence>MIENPFLAYDPEKSTGSYGQGHRFDFYMSLSGWFQDPSRPLHQRQLHCKYMRVIFSRVDGSLKIHHHFWKASKSDESLQEEQSSSQFLLPRESRQLTFTLWI</sequence>
<name>A0ABN8XVS4_RANTA</name>
<evidence type="ECO:0000313" key="2">
    <source>
        <dbReference type="Proteomes" id="UP001176941"/>
    </source>
</evidence>
<proteinExistence type="predicted"/>